<dbReference type="Proteomes" id="UP001470230">
    <property type="component" value="Unassembled WGS sequence"/>
</dbReference>
<accession>A0ABR2JD04</accession>
<sequence>MNQSPINTQFNFDKKYFDTFKARFLPSEGSFDFVERQILPQDFLDFVLESTSCLKEELEKITKYINDDDNEVVTQKFHLRVLELLMIFGLSFSNNDYLDYKLLKKHRDIVEEDLLIVLEEEENSKENSSKEGYFSDRLVDTINFLNKIIKSSIFILNVEGEVKTICVDNGYLYKAPIILVYSKTRARLLLPSCFTYYSQGLTIKSKQRIQVEQEEEEEEERREKDKNQHKFYSICEYRLVEDHWVAHFDVSDQVEISKRIYEITKEKNANKEEKKKELSIREDLLSFDFESYIDKNLVLVGLIGHCDDVFRKMGFDVHLSSNHVENYPPGFLPRNRLHPELVLYLTNETIGPDHNKSHFGYIFLFIPFFNSQLSSPKSTSPASPTFEEATADAYMRMKSYCSQVVLIKRTQEDKDIEKYYYLQSYVFIYGRANKKKLIDKSRNKENVETYFFGSGETMNYVEIKDESFKKNDFNNEAIGTLKSKKEEIEFESLRHFIQWVEWESKVRTISFDLEEFKSNDINTGIRSPLGEITFSRENKKRKRFHERTEDTNISCEISSEIFGIIHQHLIKNISSSKKKNNEDKPMLYIKKLVAFEDGKLKVEIENESTGKRNTYKFFQICQSPSKIAIPGYFNKIAILRSIESEFSLLNSWYTNDNVLITLFYSEHEKKVNVIVIRQHYEDRTLPNPIFEVGSDYSNQTFSMCRTSKFYSSYNNKTRLLLFTIVKDGLAKVVNVILNPYYTGISNWNTRNLDNFIPLEAKDENFNMMQQEGNQKRNQTNEKRSQRLSCFPEKNGKDHEVRFTGFTMNESGNEAVMNFNCFIQIDPKERRNNTNENNNNDKPLQRMSGRFHYYVFFNPINLTPLKTIKLDSDTFNTLYAKEIEEQSSKGNYDRNIAIRLSSNFSSNFNNSVSFPILYVNNSLLLFIYFNSPPESLSLLIIGNIKDTTAGTFNNIDKLTFNYPSSTITFFEGSDLFEVAKNIRHTGIFQTEYSYEYLYMENTLANRPPPPQVDNDPNDESNSIYGMNPSPVRMNHLTHRFIRNKIDLLKKKGFKGEELKRKLENRGGDIFLLLHLLNDPEDPYTFALPDFKPALTGFNEESLARLVVQTDGKYGNGIIEQLSIPEPNKIPLHLSLVNMTSYVSPAEPSLLYDESKRMDDESRLTIFSGIQKSELFHVFALDESAKENAVNYLHNSAVRFIVKLFTSVQIVVDGPIVDSATMNIHDYNSRLITEGKQHQEMKNCSEICYRIRSRRFPSFPFLRMTTQRRVFHISVISEQESQGSSLLSWLTGIGFSTMKKNTLAIGSNVIPVFNRNYDIIDETWRINEDSISDIINVVGSLFTIEQGTFTQVVGFISALSASDTIIIEFEEIQDILEFFRKFFDSCDSICSEFNIKLPGTTKPNTNEDDTNNDNDNDNENGNENGNENKKESKKVRSNVNVAIFCNSGSNPSHTLQIIKNEVFSLIEERCLNSEDSIAAKAVENIRFTFLPQTPSISEKINRLRNAGFIDATSATIYTKDFISSLRDMSLIFGQQVDHEANQSCFKEKRGGGGGGGEYIPFVVQDEDSSKKEELFGLANKILKKSLGDSESKKLANHLLEESSKQGNIKAWTALYYEQNKGHVNYEEIIKYLDNAIKNGSEEAVVEKCRIMNTEEYIKKYKEDIIVRQFDDYLNRYPDNNQILYYYGYFKYHCNMKRRDIDERRKISALNKYCESYKKGERESSPKEILNILNELMKSRSKLISASNYYTGLEILLDEESNAIEIQDMFNLIPSEERTNFELNMRIFDKLKRS</sequence>
<proteinExistence type="predicted"/>
<keyword evidence="3" id="KW-1185">Reference proteome</keyword>
<evidence type="ECO:0008006" key="4">
    <source>
        <dbReference type="Google" id="ProtNLM"/>
    </source>
</evidence>
<comment type="caution">
    <text evidence="2">The sequence shown here is derived from an EMBL/GenBank/DDBJ whole genome shotgun (WGS) entry which is preliminary data.</text>
</comment>
<feature type="compositionally biased region" description="Acidic residues" evidence="1">
    <location>
        <begin position="1404"/>
        <end position="1418"/>
    </location>
</feature>
<feature type="region of interest" description="Disordered" evidence="1">
    <location>
        <begin position="1398"/>
        <end position="1432"/>
    </location>
</feature>
<evidence type="ECO:0000313" key="2">
    <source>
        <dbReference type="EMBL" id="KAK8875358.1"/>
    </source>
</evidence>
<evidence type="ECO:0000313" key="3">
    <source>
        <dbReference type="Proteomes" id="UP001470230"/>
    </source>
</evidence>
<dbReference type="EMBL" id="JAPFFF010000012">
    <property type="protein sequence ID" value="KAK8875358.1"/>
    <property type="molecule type" value="Genomic_DNA"/>
</dbReference>
<evidence type="ECO:0000256" key="1">
    <source>
        <dbReference type="SAM" id="MobiDB-lite"/>
    </source>
</evidence>
<gene>
    <name evidence="2" type="ORF">M9Y10_005523</name>
</gene>
<protein>
    <recommendedName>
        <fullName evidence="4">UBA domain-containing protein</fullName>
    </recommendedName>
</protein>
<organism evidence="2 3">
    <name type="scientific">Tritrichomonas musculus</name>
    <dbReference type="NCBI Taxonomy" id="1915356"/>
    <lineage>
        <taxon>Eukaryota</taxon>
        <taxon>Metamonada</taxon>
        <taxon>Parabasalia</taxon>
        <taxon>Tritrichomonadida</taxon>
        <taxon>Tritrichomonadidae</taxon>
        <taxon>Tritrichomonas</taxon>
    </lineage>
</organism>
<name>A0ABR2JD04_9EUKA</name>
<reference evidence="2 3" key="1">
    <citation type="submission" date="2024-04" db="EMBL/GenBank/DDBJ databases">
        <title>Tritrichomonas musculus Genome.</title>
        <authorList>
            <person name="Alves-Ferreira E."/>
            <person name="Grigg M."/>
            <person name="Lorenzi H."/>
            <person name="Galac M."/>
        </authorList>
    </citation>
    <scope>NUCLEOTIDE SEQUENCE [LARGE SCALE GENOMIC DNA]</scope>
    <source>
        <strain evidence="2 3">EAF2021</strain>
    </source>
</reference>